<dbReference type="SUPFAM" id="SSF47616">
    <property type="entry name" value="GST C-terminal domain-like"/>
    <property type="match status" value="1"/>
</dbReference>
<evidence type="ECO:0000313" key="6">
    <source>
        <dbReference type="EMBL" id="KAF9578799.1"/>
    </source>
</evidence>
<accession>A0A9P6KB08</accession>
<dbReference type="SFLD" id="SFLDS00019">
    <property type="entry name" value="Glutathione_Transferase_(cytos"/>
    <property type="match status" value="1"/>
</dbReference>
<feature type="domain" description="GST N-terminal" evidence="4">
    <location>
        <begin position="26"/>
        <end position="105"/>
    </location>
</feature>
<dbReference type="InterPro" id="IPR004045">
    <property type="entry name" value="Glutathione_S-Trfase_N"/>
</dbReference>
<dbReference type="EC" id="2.5.1.18" evidence="1"/>
<evidence type="ECO:0000256" key="3">
    <source>
        <dbReference type="ARBA" id="ARBA00047960"/>
    </source>
</evidence>
<dbReference type="GO" id="GO:0006749">
    <property type="term" value="P:glutathione metabolic process"/>
    <property type="evidence" value="ECO:0007669"/>
    <property type="project" value="TreeGrafter"/>
</dbReference>
<dbReference type="PANTHER" id="PTHR11571:SF224">
    <property type="entry name" value="HEMATOPOIETIC PROSTAGLANDIN D SYNTHASE"/>
    <property type="match status" value="1"/>
</dbReference>
<protein>
    <recommendedName>
        <fullName evidence="1">glutathione transferase</fullName>
        <ecNumber evidence="1">2.5.1.18</ecNumber>
    </recommendedName>
</protein>
<organism evidence="6 7">
    <name type="scientific">Lunasporangiospora selenospora</name>
    <dbReference type="NCBI Taxonomy" id="979761"/>
    <lineage>
        <taxon>Eukaryota</taxon>
        <taxon>Fungi</taxon>
        <taxon>Fungi incertae sedis</taxon>
        <taxon>Mucoromycota</taxon>
        <taxon>Mortierellomycotina</taxon>
        <taxon>Mortierellomycetes</taxon>
        <taxon>Mortierellales</taxon>
        <taxon>Mortierellaceae</taxon>
        <taxon>Lunasporangiospora</taxon>
    </lineage>
</organism>
<sequence length="250" mass="27907">MALPVPTQASSEVLSKAIRDATNTKSTYKFLYFPLNGRGETIRNLLAYGNVDYEDVIADWPAMKKDTRFGCVPVLFETTASGTVLEFSESQAIERYLARKFGLLGSNEWEEHLVNEYVNSVDTTAGNALTKILFAPVETRNKSAEEFYKSQLAPWIQIHEGHLKANGGNGHYVGDKFSWADIKLSTAINVLLTMVPKGLEKEIEALINPEATPNIWKVREAALAHPSLGEWLKSDKLVQYSVANKGFFKF</sequence>
<comment type="catalytic activity">
    <reaction evidence="3">
        <text>RX + glutathione = an S-substituted glutathione + a halide anion + H(+)</text>
        <dbReference type="Rhea" id="RHEA:16437"/>
        <dbReference type="ChEBI" id="CHEBI:15378"/>
        <dbReference type="ChEBI" id="CHEBI:16042"/>
        <dbReference type="ChEBI" id="CHEBI:17792"/>
        <dbReference type="ChEBI" id="CHEBI:57925"/>
        <dbReference type="ChEBI" id="CHEBI:90779"/>
        <dbReference type="EC" id="2.5.1.18"/>
    </reaction>
</comment>
<dbReference type="PANTHER" id="PTHR11571">
    <property type="entry name" value="GLUTATHIONE S-TRANSFERASE"/>
    <property type="match status" value="1"/>
</dbReference>
<dbReference type="Proteomes" id="UP000780801">
    <property type="component" value="Unassembled WGS sequence"/>
</dbReference>
<dbReference type="Pfam" id="PF14497">
    <property type="entry name" value="GST_C_3"/>
    <property type="match status" value="1"/>
</dbReference>
<evidence type="ECO:0000256" key="1">
    <source>
        <dbReference type="ARBA" id="ARBA00012452"/>
    </source>
</evidence>
<keyword evidence="2" id="KW-0808">Transferase</keyword>
<dbReference type="EMBL" id="JAABOA010003312">
    <property type="protein sequence ID" value="KAF9578799.1"/>
    <property type="molecule type" value="Genomic_DNA"/>
</dbReference>
<dbReference type="OrthoDB" id="414243at2759"/>
<comment type="caution">
    <text evidence="6">The sequence shown here is derived from an EMBL/GenBank/DDBJ whole genome shotgun (WGS) entry which is preliminary data.</text>
</comment>
<dbReference type="Gene3D" id="1.20.1050.10">
    <property type="match status" value="1"/>
</dbReference>
<dbReference type="CDD" id="cd03039">
    <property type="entry name" value="GST_N_Sigma_like"/>
    <property type="match status" value="1"/>
</dbReference>
<dbReference type="PROSITE" id="PS50404">
    <property type="entry name" value="GST_NTER"/>
    <property type="match status" value="1"/>
</dbReference>
<dbReference type="InterPro" id="IPR036249">
    <property type="entry name" value="Thioredoxin-like_sf"/>
</dbReference>
<evidence type="ECO:0000313" key="7">
    <source>
        <dbReference type="Proteomes" id="UP000780801"/>
    </source>
</evidence>
<dbReference type="InterPro" id="IPR010987">
    <property type="entry name" value="Glutathione-S-Trfase_C-like"/>
</dbReference>
<keyword evidence="7" id="KW-1185">Reference proteome</keyword>
<evidence type="ECO:0000259" key="5">
    <source>
        <dbReference type="PROSITE" id="PS50405"/>
    </source>
</evidence>
<gene>
    <name evidence="6" type="ORF">BGW38_005234</name>
</gene>
<dbReference type="GO" id="GO:0004364">
    <property type="term" value="F:glutathione transferase activity"/>
    <property type="evidence" value="ECO:0007669"/>
    <property type="project" value="UniProtKB-EC"/>
</dbReference>
<evidence type="ECO:0000259" key="4">
    <source>
        <dbReference type="PROSITE" id="PS50404"/>
    </source>
</evidence>
<reference evidence="6" key="1">
    <citation type="journal article" date="2020" name="Fungal Divers.">
        <title>Resolving the Mortierellaceae phylogeny through synthesis of multi-gene phylogenetics and phylogenomics.</title>
        <authorList>
            <person name="Vandepol N."/>
            <person name="Liber J."/>
            <person name="Desiro A."/>
            <person name="Na H."/>
            <person name="Kennedy M."/>
            <person name="Barry K."/>
            <person name="Grigoriev I.V."/>
            <person name="Miller A.N."/>
            <person name="O'Donnell K."/>
            <person name="Stajich J.E."/>
            <person name="Bonito G."/>
        </authorList>
    </citation>
    <scope>NUCLEOTIDE SEQUENCE</scope>
    <source>
        <strain evidence="6">KOD1015</strain>
    </source>
</reference>
<dbReference type="InterPro" id="IPR040079">
    <property type="entry name" value="Glutathione_S-Trfase"/>
</dbReference>
<proteinExistence type="predicted"/>
<dbReference type="InterPro" id="IPR004046">
    <property type="entry name" value="GST_C"/>
</dbReference>
<dbReference type="SUPFAM" id="SSF52833">
    <property type="entry name" value="Thioredoxin-like"/>
    <property type="match status" value="1"/>
</dbReference>
<dbReference type="InterPro" id="IPR050213">
    <property type="entry name" value="GST_superfamily"/>
</dbReference>
<dbReference type="InterPro" id="IPR036282">
    <property type="entry name" value="Glutathione-S-Trfase_C_sf"/>
</dbReference>
<feature type="domain" description="GST C-terminal" evidence="5">
    <location>
        <begin position="107"/>
        <end position="248"/>
    </location>
</feature>
<dbReference type="PROSITE" id="PS50405">
    <property type="entry name" value="GST_CTER"/>
    <property type="match status" value="1"/>
</dbReference>
<dbReference type="AlphaFoldDB" id="A0A9P6KB08"/>
<name>A0A9P6KB08_9FUNG</name>
<evidence type="ECO:0000256" key="2">
    <source>
        <dbReference type="ARBA" id="ARBA00022679"/>
    </source>
</evidence>
<dbReference type="Gene3D" id="3.40.30.10">
    <property type="entry name" value="Glutaredoxin"/>
    <property type="match status" value="1"/>
</dbReference>